<dbReference type="InterPro" id="IPR054722">
    <property type="entry name" value="PolX-like_BBD"/>
</dbReference>
<dbReference type="EMBL" id="CP144745">
    <property type="protein sequence ID" value="WVZ53166.1"/>
    <property type="molecule type" value="Genomic_DNA"/>
</dbReference>
<accession>A0AAQ3PU76</accession>
<evidence type="ECO:0000259" key="1">
    <source>
        <dbReference type="Pfam" id="PF22936"/>
    </source>
</evidence>
<dbReference type="Pfam" id="PF22936">
    <property type="entry name" value="Pol_BBD"/>
    <property type="match status" value="1"/>
</dbReference>
<proteinExistence type="predicted"/>
<name>A0AAQ3PU76_PASNO</name>
<sequence>MGNGSHASVRGVGMVNLKFTSGKTLQLMNVQHVPFINKN</sequence>
<protein>
    <recommendedName>
        <fullName evidence="1">Retrovirus-related Pol polyprotein from transposon TNT 1-94-like beta-barrel domain-containing protein</fullName>
    </recommendedName>
</protein>
<organism evidence="2 3">
    <name type="scientific">Paspalum notatum var. saurae</name>
    <dbReference type="NCBI Taxonomy" id="547442"/>
    <lineage>
        <taxon>Eukaryota</taxon>
        <taxon>Viridiplantae</taxon>
        <taxon>Streptophyta</taxon>
        <taxon>Embryophyta</taxon>
        <taxon>Tracheophyta</taxon>
        <taxon>Spermatophyta</taxon>
        <taxon>Magnoliopsida</taxon>
        <taxon>Liliopsida</taxon>
        <taxon>Poales</taxon>
        <taxon>Poaceae</taxon>
        <taxon>PACMAD clade</taxon>
        <taxon>Panicoideae</taxon>
        <taxon>Andropogonodae</taxon>
        <taxon>Paspaleae</taxon>
        <taxon>Paspalinae</taxon>
        <taxon>Paspalum</taxon>
    </lineage>
</organism>
<evidence type="ECO:0000313" key="2">
    <source>
        <dbReference type="EMBL" id="WVZ53166.1"/>
    </source>
</evidence>
<feature type="domain" description="Retrovirus-related Pol polyprotein from transposon TNT 1-94-like beta-barrel" evidence="1">
    <location>
        <begin position="1"/>
        <end position="39"/>
    </location>
</feature>
<dbReference type="AlphaFoldDB" id="A0AAQ3PU76"/>
<dbReference type="Proteomes" id="UP001341281">
    <property type="component" value="Chromosome 01"/>
</dbReference>
<evidence type="ECO:0000313" key="3">
    <source>
        <dbReference type="Proteomes" id="UP001341281"/>
    </source>
</evidence>
<reference evidence="2 3" key="1">
    <citation type="submission" date="2024-02" db="EMBL/GenBank/DDBJ databases">
        <title>High-quality chromosome-scale genome assembly of Pensacola bahiagrass (Paspalum notatum Flugge var. saurae).</title>
        <authorList>
            <person name="Vega J.M."/>
            <person name="Podio M."/>
            <person name="Orjuela J."/>
            <person name="Siena L.A."/>
            <person name="Pessino S.C."/>
            <person name="Combes M.C."/>
            <person name="Mariac C."/>
            <person name="Albertini E."/>
            <person name="Pupilli F."/>
            <person name="Ortiz J.P.A."/>
            <person name="Leblanc O."/>
        </authorList>
    </citation>
    <scope>NUCLEOTIDE SEQUENCE [LARGE SCALE GENOMIC DNA]</scope>
    <source>
        <strain evidence="2">R1</strain>
        <tissue evidence="2">Leaf</tissue>
    </source>
</reference>
<keyword evidence="3" id="KW-1185">Reference proteome</keyword>
<gene>
    <name evidence="2" type="ORF">U9M48_004147</name>
</gene>